<proteinExistence type="inferred from homology"/>
<evidence type="ECO:0000256" key="1">
    <source>
        <dbReference type="ARBA" id="ARBA00010790"/>
    </source>
</evidence>
<evidence type="ECO:0000313" key="9">
    <source>
        <dbReference type="Proteomes" id="UP000800200"/>
    </source>
</evidence>
<dbReference type="Pfam" id="PF05199">
    <property type="entry name" value="GMC_oxred_C"/>
    <property type="match status" value="1"/>
</dbReference>
<keyword evidence="3 4" id="KW-0274">FAD</keyword>
<evidence type="ECO:0000256" key="5">
    <source>
        <dbReference type="SAM" id="SignalP"/>
    </source>
</evidence>
<dbReference type="EMBL" id="ML994643">
    <property type="protein sequence ID" value="KAF2183345.1"/>
    <property type="molecule type" value="Genomic_DNA"/>
</dbReference>
<organism evidence="8 9">
    <name type="scientific">Zopfia rhizophila CBS 207.26</name>
    <dbReference type="NCBI Taxonomy" id="1314779"/>
    <lineage>
        <taxon>Eukaryota</taxon>
        <taxon>Fungi</taxon>
        <taxon>Dikarya</taxon>
        <taxon>Ascomycota</taxon>
        <taxon>Pezizomycotina</taxon>
        <taxon>Dothideomycetes</taxon>
        <taxon>Dothideomycetes incertae sedis</taxon>
        <taxon>Zopfiaceae</taxon>
        <taxon>Zopfia</taxon>
    </lineage>
</organism>
<gene>
    <name evidence="8" type="ORF">K469DRAFT_635310</name>
</gene>
<feature type="signal peptide" evidence="5">
    <location>
        <begin position="1"/>
        <end position="25"/>
    </location>
</feature>
<feature type="active site" description="Proton donor" evidence="2">
    <location>
        <position position="540"/>
    </location>
</feature>
<dbReference type="InterPro" id="IPR036188">
    <property type="entry name" value="FAD/NAD-bd_sf"/>
</dbReference>
<feature type="domain" description="Glucose-methanol-choline oxidoreductase N-terminal" evidence="6">
    <location>
        <begin position="114"/>
        <end position="137"/>
    </location>
</feature>
<evidence type="ECO:0000256" key="2">
    <source>
        <dbReference type="PIRSR" id="PIRSR000137-1"/>
    </source>
</evidence>
<evidence type="ECO:0000256" key="4">
    <source>
        <dbReference type="RuleBase" id="RU003968"/>
    </source>
</evidence>
<feature type="active site" description="Proton acceptor" evidence="2">
    <location>
        <position position="583"/>
    </location>
</feature>
<evidence type="ECO:0000259" key="7">
    <source>
        <dbReference type="PROSITE" id="PS00624"/>
    </source>
</evidence>
<feature type="binding site" evidence="3">
    <location>
        <position position="116"/>
    </location>
    <ligand>
        <name>FAD</name>
        <dbReference type="ChEBI" id="CHEBI:57692"/>
    </ligand>
</feature>
<keyword evidence="4" id="KW-0285">Flavoprotein</keyword>
<keyword evidence="5" id="KW-0732">Signal</keyword>
<comment type="similarity">
    <text evidence="1 4">Belongs to the GMC oxidoreductase family.</text>
</comment>
<feature type="domain" description="Glucose-methanol-choline oxidoreductase N-terminal" evidence="7">
    <location>
        <begin position="285"/>
        <end position="299"/>
    </location>
</feature>
<reference evidence="8" key="1">
    <citation type="journal article" date="2020" name="Stud. Mycol.">
        <title>101 Dothideomycetes genomes: a test case for predicting lifestyles and emergence of pathogens.</title>
        <authorList>
            <person name="Haridas S."/>
            <person name="Albert R."/>
            <person name="Binder M."/>
            <person name="Bloem J."/>
            <person name="Labutti K."/>
            <person name="Salamov A."/>
            <person name="Andreopoulos B."/>
            <person name="Baker S."/>
            <person name="Barry K."/>
            <person name="Bills G."/>
            <person name="Bluhm B."/>
            <person name="Cannon C."/>
            <person name="Castanera R."/>
            <person name="Culley D."/>
            <person name="Daum C."/>
            <person name="Ezra D."/>
            <person name="Gonzalez J."/>
            <person name="Henrissat B."/>
            <person name="Kuo A."/>
            <person name="Liang C."/>
            <person name="Lipzen A."/>
            <person name="Lutzoni F."/>
            <person name="Magnuson J."/>
            <person name="Mondo S."/>
            <person name="Nolan M."/>
            <person name="Ohm R."/>
            <person name="Pangilinan J."/>
            <person name="Park H.-J."/>
            <person name="Ramirez L."/>
            <person name="Alfaro M."/>
            <person name="Sun H."/>
            <person name="Tritt A."/>
            <person name="Yoshinaga Y."/>
            <person name="Zwiers L.-H."/>
            <person name="Turgeon B."/>
            <person name="Goodwin S."/>
            <person name="Spatafora J."/>
            <person name="Crous P."/>
            <person name="Grigoriev I."/>
        </authorList>
    </citation>
    <scope>NUCLEOTIDE SEQUENCE</scope>
    <source>
        <strain evidence="8">CBS 207.26</strain>
    </source>
</reference>
<feature type="binding site" evidence="3">
    <location>
        <position position="253"/>
    </location>
    <ligand>
        <name>FAD</name>
        <dbReference type="ChEBI" id="CHEBI:57692"/>
    </ligand>
</feature>
<keyword evidence="9" id="KW-1185">Reference proteome</keyword>
<dbReference type="PROSITE" id="PS00624">
    <property type="entry name" value="GMC_OXRED_2"/>
    <property type="match status" value="1"/>
</dbReference>
<dbReference type="PANTHER" id="PTHR11552">
    <property type="entry name" value="GLUCOSE-METHANOL-CHOLINE GMC OXIDOREDUCTASE"/>
    <property type="match status" value="1"/>
</dbReference>
<feature type="chain" id="PRO_5025470017" evidence="5">
    <location>
        <begin position="26"/>
        <end position="604"/>
    </location>
</feature>
<dbReference type="Proteomes" id="UP000800200">
    <property type="component" value="Unassembled WGS sequence"/>
</dbReference>
<dbReference type="GO" id="GO:0050660">
    <property type="term" value="F:flavin adenine dinucleotide binding"/>
    <property type="evidence" value="ECO:0007669"/>
    <property type="project" value="InterPro"/>
</dbReference>
<evidence type="ECO:0000313" key="8">
    <source>
        <dbReference type="EMBL" id="KAF2183345.1"/>
    </source>
</evidence>
<evidence type="ECO:0000256" key="3">
    <source>
        <dbReference type="PIRSR" id="PIRSR000137-2"/>
    </source>
</evidence>
<name>A0A6A6DX41_9PEZI</name>
<dbReference type="Gene3D" id="3.30.560.10">
    <property type="entry name" value="Glucose Oxidase, domain 3"/>
    <property type="match status" value="1"/>
</dbReference>
<dbReference type="PANTHER" id="PTHR11552:SF115">
    <property type="entry name" value="DEHYDROGENASE XPTC-RELATED"/>
    <property type="match status" value="1"/>
</dbReference>
<dbReference type="GO" id="GO:0044550">
    <property type="term" value="P:secondary metabolite biosynthetic process"/>
    <property type="evidence" value="ECO:0007669"/>
    <property type="project" value="TreeGrafter"/>
</dbReference>
<comment type="cofactor">
    <cofactor evidence="3">
        <name>FAD</name>
        <dbReference type="ChEBI" id="CHEBI:57692"/>
    </cofactor>
</comment>
<dbReference type="Pfam" id="PF00732">
    <property type="entry name" value="GMC_oxred_N"/>
    <property type="match status" value="1"/>
</dbReference>
<dbReference type="PROSITE" id="PS00623">
    <property type="entry name" value="GMC_OXRED_1"/>
    <property type="match status" value="1"/>
</dbReference>
<dbReference type="OrthoDB" id="269227at2759"/>
<dbReference type="AlphaFoldDB" id="A0A6A6DX41"/>
<dbReference type="SUPFAM" id="SSF54373">
    <property type="entry name" value="FAD-linked reductases, C-terminal domain"/>
    <property type="match status" value="1"/>
</dbReference>
<sequence>MAFFAQSIFRWPWILLFVLGSLALAEVSCDANGTTYDFIIVGGGTAGLAVASRISQGLPNACVLVLEAGSDGRNEPGIYIPGRKGSTIGTKYDWNLTSTPQPSLNNRIIPQTRGKVLGGSSALNLMTWDRAAKAEFDAWEELGNPGWNWDSIYSAMLKAENFFPSPEYGEDGVGYTGPIQTLINRTLPEHQRTWIPTMNALGIAENRESLNGYPMGVMRQPSNIRESNYTRSYSPEYLSLAGPNLILRLSTRVAKINFRNMTATGVTLEDGIVMTATKEVILSAGSLQSPQLLELSGVGRRGVLEKAGIEVVKELNGVGENLQDHIRIQNSYQLKPNYTSFDILRFNTTYAAEQLALWNEGKVSLYDYTGSGYIFMNWSSVSSNISDHLTSLANQNSSSLGPIEKLKISWLSEPYTETVPQLEVIFSDGYTGVKGYPPANSSLYGASFFTLIASIQHPLSSGSVHITSSNINTPPTINSNYLSHLYDLAAVKTATQYMRRIASTPPLSSVWVQEYEPGADVQSEEQWEDFARRTTLTIYHPVGTCAMMKEELGGAVDKELKTYGIKALRVVDASIIPVGIGAHIQTVVYGIAEKAAGMIIEEYR</sequence>
<accession>A0A6A6DX41</accession>
<protein>
    <submittedName>
        <fullName evidence="8">GMC oxidoreductase</fullName>
    </submittedName>
</protein>
<dbReference type="InterPro" id="IPR000172">
    <property type="entry name" value="GMC_OxRdtase_N"/>
</dbReference>
<dbReference type="PIRSF" id="PIRSF000137">
    <property type="entry name" value="Alcohol_oxidase"/>
    <property type="match status" value="1"/>
</dbReference>
<dbReference type="InterPro" id="IPR012132">
    <property type="entry name" value="GMC_OxRdtase"/>
</dbReference>
<dbReference type="Gene3D" id="3.50.50.60">
    <property type="entry name" value="FAD/NAD(P)-binding domain"/>
    <property type="match status" value="1"/>
</dbReference>
<dbReference type="GO" id="GO:0016614">
    <property type="term" value="F:oxidoreductase activity, acting on CH-OH group of donors"/>
    <property type="evidence" value="ECO:0007669"/>
    <property type="project" value="InterPro"/>
</dbReference>
<dbReference type="InterPro" id="IPR007867">
    <property type="entry name" value="GMC_OxRtase_C"/>
</dbReference>
<evidence type="ECO:0000259" key="6">
    <source>
        <dbReference type="PROSITE" id="PS00623"/>
    </source>
</evidence>
<dbReference type="SUPFAM" id="SSF51905">
    <property type="entry name" value="FAD/NAD(P)-binding domain"/>
    <property type="match status" value="1"/>
</dbReference>